<keyword evidence="6" id="KW-0479">Metal-binding</keyword>
<gene>
    <name evidence="10" type="ORF">BaRGS_00005280</name>
</gene>
<keyword evidence="2" id="KW-0813">Transport</keyword>
<reference evidence="10 11" key="1">
    <citation type="journal article" date="2023" name="Sci. Data">
        <title>Genome assembly of the Korean intertidal mud-creeper Batillaria attramentaria.</title>
        <authorList>
            <person name="Patra A.K."/>
            <person name="Ho P.T."/>
            <person name="Jun S."/>
            <person name="Lee S.J."/>
            <person name="Kim Y."/>
            <person name="Won Y.J."/>
        </authorList>
    </citation>
    <scope>NUCLEOTIDE SEQUENCE [LARGE SCALE GENOMIC DNA]</scope>
    <source>
        <strain evidence="10">Wonlab-2016</strain>
    </source>
</reference>
<dbReference type="PROSITE" id="PS50267">
    <property type="entry name" value="NA_NEUROTRAN_SYMP_3"/>
    <property type="match status" value="1"/>
</dbReference>
<keyword evidence="11" id="KW-1185">Reference proteome</keyword>
<dbReference type="EMBL" id="JACVVK020000020">
    <property type="protein sequence ID" value="KAK7503359.1"/>
    <property type="molecule type" value="Genomic_DNA"/>
</dbReference>
<evidence type="ECO:0000256" key="5">
    <source>
        <dbReference type="ARBA" id="ARBA00023136"/>
    </source>
</evidence>
<dbReference type="Proteomes" id="UP001519460">
    <property type="component" value="Unassembled WGS sequence"/>
</dbReference>
<feature type="transmembrane region" description="Helical" evidence="9">
    <location>
        <begin position="267"/>
        <end position="291"/>
    </location>
</feature>
<feature type="transmembrane region" description="Helical" evidence="9">
    <location>
        <begin position="23"/>
        <end position="44"/>
    </location>
</feature>
<comment type="caution">
    <text evidence="10">The sequence shown here is derived from an EMBL/GenBank/DDBJ whole genome shotgun (WGS) entry which is preliminary data.</text>
</comment>
<feature type="transmembrane region" description="Helical" evidence="9">
    <location>
        <begin position="56"/>
        <end position="75"/>
    </location>
</feature>
<evidence type="ECO:0000256" key="2">
    <source>
        <dbReference type="ARBA" id="ARBA00022448"/>
    </source>
</evidence>
<dbReference type="PANTHER" id="PTHR11616">
    <property type="entry name" value="SODIUM/CHLORIDE DEPENDENT TRANSPORTER"/>
    <property type="match status" value="1"/>
</dbReference>
<keyword evidence="6" id="KW-0915">Sodium</keyword>
<evidence type="ECO:0000256" key="9">
    <source>
        <dbReference type="SAM" id="Phobius"/>
    </source>
</evidence>
<evidence type="ECO:0000256" key="6">
    <source>
        <dbReference type="PIRSR" id="PIRSR600175-1"/>
    </source>
</evidence>
<feature type="compositionally biased region" description="Acidic residues" evidence="8">
    <location>
        <begin position="473"/>
        <end position="491"/>
    </location>
</feature>
<dbReference type="GO" id="GO:0016020">
    <property type="term" value="C:membrane"/>
    <property type="evidence" value="ECO:0007669"/>
    <property type="project" value="UniProtKB-SubCell"/>
</dbReference>
<protein>
    <submittedName>
        <fullName evidence="10">Uncharacterized protein</fullName>
    </submittedName>
</protein>
<feature type="region of interest" description="Disordered" evidence="8">
    <location>
        <begin position="655"/>
        <end position="697"/>
    </location>
</feature>
<evidence type="ECO:0000313" key="10">
    <source>
        <dbReference type="EMBL" id="KAK7503359.1"/>
    </source>
</evidence>
<feature type="binding site" evidence="6">
    <location>
        <position position="35"/>
    </location>
    <ligand>
        <name>Na(+)</name>
        <dbReference type="ChEBI" id="CHEBI:29101"/>
        <label>1</label>
    </ligand>
</feature>
<feature type="binding site" evidence="6">
    <location>
        <position position="324"/>
    </location>
    <ligand>
        <name>Na(+)</name>
        <dbReference type="ChEBI" id="CHEBI:29101"/>
        <label>1</label>
    </ligand>
</feature>
<dbReference type="InterPro" id="IPR037272">
    <property type="entry name" value="SNS_sf"/>
</dbReference>
<proteinExistence type="predicted"/>
<dbReference type="SUPFAM" id="SSF161070">
    <property type="entry name" value="SNF-like"/>
    <property type="match status" value="1"/>
</dbReference>
<feature type="compositionally biased region" description="Low complexity" evidence="8">
    <location>
        <begin position="460"/>
        <end position="470"/>
    </location>
</feature>
<feature type="transmembrane region" description="Helical" evidence="9">
    <location>
        <begin position="312"/>
        <end position="333"/>
    </location>
</feature>
<dbReference type="PRINTS" id="PR00176">
    <property type="entry name" value="NANEUSMPORT"/>
</dbReference>
<organism evidence="10 11">
    <name type="scientific">Batillaria attramentaria</name>
    <dbReference type="NCBI Taxonomy" id="370345"/>
    <lineage>
        <taxon>Eukaryota</taxon>
        <taxon>Metazoa</taxon>
        <taxon>Spiralia</taxon>
        <taxon>Lophotrochozoa</taxon>
        <taxon>Mollusca</taxon>
        <taxon>Gastropoda</taxon>
        <taxon>Caenogastropoda</taxon>
        <taxon>Sorbeoconcha</taxon>
        <taxon>Cerithioidea</taxon>
        <taxon>Batillariidae</taxon>
        <taxon>Batillaria</taxon>
    </lineage>
</organism>
<keyword evidence="7" id="KW-1015">Disulfide bond</keyword>
<sequence length="697" mass="77760">MSMQDSGFSFFSITSPHKPHGRWFTFLDYPAVLAGSCIGIGNVIDFPGFVSKHGGGAFLMAYFTVLCVSGVPLFYLETCLGRFTSMGPARCWEFAPLFTGVGYSLCVTAGITSVLYAVKVALAQFYFISSFEYPLSWATCYNEWNTEDCVISQDPQVQGHCRSPNRTSENGTCYDKYDKFLGVSNITRYKNITGRNARFSSEEYWNHTFGGDESGGLGQVVLAVMLLPYFALLVIIIDSVRAEHSEDGVAFFLKPNLTSLGDSEVKVVVGIVIWETATSMLFGLVIFQYLGSLKLAFIAYPESIPAGRDKGFDCNVFFLTLSLLGLTSQLPMAKVAVNGLLDTWPFLRGGRRMLIFSFCVVGFLLGLPFTCKYESHMKPEEEAASWCIGLLPFIVAIGAVLYKLYREKEDNETWIQTYRRLTVPGTRWGPHHSGDRCLVPYLPEYRTNDSYKEDPDDPNGNDGMDTSNRSSTEDESEDDEDESDSFDPEEVCDSFDTEEVCDSFDTEEVCDSFDTEEVYDIFDTEEVCGSFDTEEVCGSFDTEEVYDIFDTEEVCGSFDPEEVCDSFDTEEACGSFGTEEVCDSIGTEEVCDSIGTEEVCDIFDTEEVCDIFDTEERYVTALILKRCDSIGAEEDIEEVCDIFDSFGTEEIEQARRAARQERTADDTVPQNLRPDDTPTEPSLSDFGGSLMPSPRQV</sequence>
<keyword evidence="3 9" id="KW-0812">Transmembrane</keyword>
<dbReference type="PANTHER" id="PTHR11616:SF323">
    <property type="entry name" value="SODIUM-DEPENDENT TRANSPORTER BEDRAGGLED"/>
    <property type="match status" value="1"/>
</dbReference>
<evidence type="ECO:0000256" key="7">
    <source>
        <dbReference type="PIRSR" id="PIRSR600175-2"/>
    </source>
</evidence>
<feature type="binding site" evidence="6">
    <location>
        <position position="328"/>
    </location>
    <ligand>
        <name>Na(+)</name>
        <dbReference type="ChEBI" id="CHEBI:29101"/>
        <label>1</label>
    </ligand>
</feature>
<feature type="transmembrane region" description="Helical" evidence="9">
    <location>
        <begin position="353"/>
        <end position="371"/>
    </location>
</feature>
<name>A0ABD0LUT0_9CAEN</name>
<feature type="transmembrane region" description="Helical" evidence="9">
    <location>
        <begin position="383"/>
        <end position="405"/>
    </location>
</feature>
<keyword evidence="4 9" id="KW-1133">Transmembrane helix</keyword>
<feature type="transmembrane region" description="Helical" evidence="9">
    <location>
        <begin position="217"/>
        <end position="237"/>
    </location>
</feature>
<feature type="binding site" evidence="6">
    <location>
        <position position="42"/>
    </location>
    <ligand>
        <name>Na(+)</name>
        <dbReference type="ChEBI" id="CHEBI:29101"/>
        <label>1</label>
    </ligand>
</feature>
<dbReference type="AlphaFoldDB" id="A0ABD0LUT0"/>
<evidence type="ECO:0000256" key="1">
    <source>
        <dbReference type="ARBA" id="ARBA00004141"/>
    </source>
</evidence>
<dbReference type="Pfam" id="PF00209">
    <property type="entry name" value="SNF"/>
    <property type="match status" value="2"/>
</dbReference>
<evidence type="ECO:0000313" key="11">
    <source>
        <dbReference type="Proteomes" id="UP001519460"/>
    </source>
</evidence>
<keyword evidence="5 9" id="KW-0472">Membrane</keyword>
<evidence type="ECO:0000256" key="3">
    <source>
        <dbReference type="ARBA" id="ARBA00022692"/>
    </source>
</evidence>
<feature type="region of interest" description="Disordered" evidence="8">
    <location>
        <begin position="448"/>
        <end position="491"/>
    </location>
</feature>
<accession>A0ABD0LUT0</accession>
<comment type="subcellular location">
    <subcellularLocation>
        <location evidence="1">Membrane</location>
        <topology evidence="1">Multi-pass membrane protein</topology>
    </subcellularLocation>
</comment>
<dbReference type="InterPro" id="IPR000175">
    <property type="entry name" value="Na/ntran_symport"/>
</dbReference>
<evidence type="ECO:0000256" key="8">
    <source>
        <dbReference type="SAM" id="MobiDB-lite"/>
    </source>
</evidence>
<feature type="transmembrane region" description="Helical" evidence="9">
    <location>
        <begin position="95"/>
        <end position="118"/>
    </location>
</feature>
<feature type="compositionally biased region" description="Basic and acidic residues" evidence="8">
    <location>
        <begin position="655"/>
        <end position="665"/>
    </location>
</feature>
<evidence type="ECO:0000256" key="4">
    <source>
        <dbReference type="ARBA" id="ARBA00022989"/>
    </source>
</evidence>
<feature type="disulfide bond" evidence="7">
    <location>
        <begin position="140"/>
        <end position="149"/>
    </location>
</feature>